<sequence>MAQGFPSEAIHHALAAGDAKMLRDILLNHAWGMFNHSELGLLEQSLAGAAMVQSAGKIRA</sequence>
<dbReference type="AlphaFoldDB" id="A0A377XN24"/>
<gene>
    <name evidence="1" type="primary">malT_4</name>
    <name evidence="1" type="ORF">NCTC5047_04611</name>
</gene>
<organism evidence="1 2">
    <name type="scientific">Klebsiella pneumoniae</name>
    <dbReference type="NCBI Taxonomy" id="573"/>
    <lineage>
        <taxon>Bacteria</taxon>
        <taxon>Pseudomonadati</taxon>
        <taxon>Pseudomonadota</taxon>
        <taxon>Gammaproteobacteria</taxon>
        <taxon>Enterobacterales</taxon>
        <taxon>Enterobacteriaceae</taxon>
        <taxon>Klebsiella/Raoultella group</taxon>
        <taxon>Klebsiella</taxon>
        <taxon>Klebsiella pneumoniae complex</taxon>
    </lineage>
</organism>
<dbReference type="Proteomes" id="UP000254340">
    <property type="component" value="Unassembled WGS sequence"/>
</dbReference>
<dbReference type="EMBL" id="UGLH01000006">
    <property type="protein sequence ID" value="STT83595.1"/>
    <property type="molecule type" value="Genomic_DNA"/>
</dbReference>
<accession>A0A377XN24</accession>
<name>A0A377XN24_KLEPN</name>
<proteinExistence type="predicted"/>
<evidence type="ECO:0000313" key="2">
    <source>
        <dbReference type="Proteomes" id="UP000254340"/>
    </source>
</evidence>
<reference evidence="1 2" key="1">
    <citation type="submission" date="2018-06" db="EMBL/GenBank/DDBJ databases">
        <authorList>
            <consortium name="Pathogen Informatics"/>
            <person name="Doyle S."/>
        </authorList>
    </citation>
    <scope>NUCLEOTIDE SEQUENCE [LARGE SCALE GENOMIC DNA]</scope>
    <source>
        <strain evidence="1 2">NCTC5047</strain>
    </source>
</reference>
<evidence type="ECO:0000313" key="1">
    <source>
        <dbReference type="EMBL" id="STT83595.1"/>
    </source>
</evidence>
<protein>
    <submittedName>
        <fullName evidence="1">Transcriptional regulator MalT</fullName>
    </submittedName>
</protein>